<accession>A0A402CS32</accession>
<sequence>MKMKLKYQSTYPICLFIAVALAAFPAVCSGQSNQVPENVVTALTRRETSLSAYNALWKYQQDQTNPNATSQEDSDIKARMLAQADQDYERRGMRPDIRDKLHAQSARLLSAQQVIVPSTHSIADIAIRRGGDIAEFQTTFHTQQGSATQIDRDVDQFYGDKIEVVNENVSINGSKSAPTCTVWATPSDSADYMFPKPIGFTNYPAEVVAVLSKNPLHLYGADWVVIRSSGDDMVLQSQVTQGNLAPFTSQVTLSKKYGWAPRLITLHRDFGEGHSLDVSVETIGFKSIENGGEKYFAPSLVRVQNNGVTVSSVWWRLVSMTSSSATVAMGDTSGARVVVDHRLQGDQITQADFQSNDNLVSYDWRGNFANFDELKDYLRHETNTPKKQLQASSAPVGLIMGGIIVLIGAGGFLLRRRNAALS</sequence>
<evidence type="ECO:0000313" key="2">
    <source>
        <dbReference type="Proteomes" id="UP000287394"/>
    </source>
</evidence>
<dbReference type="RefSeq" id="WP_125205845.1">
    <property type="nucleotide sequence ID" value="NZ_AP025739.1"/>
</dbReference>
<dbReference type="KEGG" id="ccot:CCAX7_002620"/>
<dbReference type="EMBL" id="AP025739">
    <property type="protein sequence ID" value="BDI28211.1"/>
    <property type="molecule type" value="Genomic_DNA"/>
</dbReference>
<name>A0A402CS32_9BACT</name>
<evidence type="ECO:0000313" key="1">
    <source>
        <dbReference type="EMBL" id="BDI28211.1"/>
    </source>
</evidence>
<reference evidence="1 2" key="1">
    <citation type="journal article" date="2019" name="Int. J. Syst. Evol. Microbiol.">
        <title>Capsulimonas corticalis gen. nov., sp. nov., an aerobic capsulated bacterium, of a novel bacterial order, Capsulimonadales ord. nov., of the class Armatimonadia of the phylum Armatimonadetes.</title>
        <authorList>
            <person name="Li J."/>
            <person name="Kudo C."/>
            <person name="Tonouchi A."/>
        </authorList>
    </citation>
    <scope>NUCLEOTIDE SEQUENCE [LARGE SCALE GENOMIC DNA]</scope>
    <source>
        <strain evidence="1 2">AX-7</strain>
    </source>
</reference>
<dbReference type="AlphaFoldDB" id="A0A402CS32"/>
<gene>
    <name evidence="1" type="ORF">CCAX7_002620</name>
</gene>
<keyword evidence="2" id="KW-1185">Reference proteome</keyword>
<proteinExistence type="predicted"/>
<organism evidence="1 2">
    <name type="scientific">Capsulimonas corticalis</name>
    <dbReference type="NCBI Taxonomy" id="2219043"/>
    <lineage>
        <taxon>Bacteria</taxon>
        <taxon>Bacillati</taxon>
        <taxon>Armatimonadota</taxon>
        <taxon>Armatimonadia</taxon>
        <taxon>Capsulimonadales</taxon>
        <taxon>Capsulimonadaceae</taxon>
        <taxon>Capsulimonas</taxon>
    </lineage>
</organism>
<dbReference type="Proteomes" id="UP000287394">
    <property type="component" value="Chromosome"/>
</dbReference>
<protein>
    <submittedName>
        <fullName evidence="1">Uncharacterized protein</fullName>
    </submittedName>
</protein>